<dbReference type="PATRIC" id="fig|1618734.3.peg.253"/>
<evidence type="ECO:0000256" key="1">
    <source>
        <dbReference type="ARBA" id="ARBA00010944"/>
    </source>
</evidence>
<dbReference type="PANTHER" id="PTHR10491:SF4">
    <property type="entry name" value="METHIONINE ADENOSYLTRANSFERASE 2 SUBUNIT BETA"/>
    <property type="match status" value="1"/>
</dbReference>
<sequence>MSGNKQNIQGLVIGANGLIGNYMGRLLTHKSVLWKGTCHNRTCSDFLKLNILDDDLESIFSHFSPDVVFHCANLSGGVDFCEEHPEIAKKFHLEATQKIGSYCKEIGATLVYFSTDYIFDGTKGPYQENDVPNPLNIYGKLKLQSEYWIQEHLKKFLIVRTTNVYGWDPKTLTPNYIMNLYPCFISNFLNQ</sequence>
<proteinExistence type="inferred from homology"/>
<dbReference type="GO" id="GO:0008831">
    <property type="term" value="F:dTDP-4-dehydrorhamnose reductase activity"/>
    <property type="evidence" value="ECO:0007669"/>
    <property type="project" value="UniProtKB-EC"/>
</dbReference>
<reference evidence="4 5" key="1">
    <citation type="journal article" date="2015" name="Nature">
        <title>rRNA introns, odd ribosomes, and small enigmatic genomes across a large radiation of phyla.</title>
        <authorList>
            <person name="Brown C.T."/>
            <person name="Hug L.A."/>
            <person name="Thomas B.C."/>
            <person name="Sharon I."/>
            <person name="Castelle C.J."/>
            <person name="Singh A."/>
            <person name="Wilkins M.J."/>
            <person name="Williams K.H."/>
            <person name="Banfield J.F."/>
        </authorList>
    </citation>
    <scope>NUCLEOTIDE SEQUENCE [LARGE SCALE GENOMIC DNA]</scope>
</reference>
<dbReference type="Pfam" id="PF04321">
    <property type="entry name" value="RmlD_sub_bind"/>
    <property type="match status" value="1"/>
</dbReference>
<dbReference type="AlphaFoldDB" id="A0A0G0TRD3"/>
<dbReference type="Proteomes" id="UP000034749">
    <property type="component" value="Unassembled WGS sequence"/>
</dbReference>
<dbReference type="InterPro" id="IPR029903">
    <property type="entry name" value="RmlD-like-bd"/>
</dbReference>
<dbReference type="UniPathway" id="UPA00124"/>
<feature type="domain" description="RmlD-like substrate binding" evidence="3">
    <location>
        <begin position="11"/>
        <end position="170"/>
    </location>
</feature>
<accession>A0A0G0TRD3</accession>
<dbReference type="SUPFAM" id="SSF51735">
    <property type="entry name" value="NAD(P)-binding Rossmann-fold domains"/>
    <property type="match status" value="1"/>
</dbReference>
<comment type="pathway">
    <text evidence="2">Carbohydrate biosynthesis; dTDP-L-rhamnose biosynthesis.</text>
</comment>
<comment type="function">
    <text evidence="2">Catalyzes the reduction of dTDP-6-deoxy-L-lyxo-4-hexulose to yield dTDP-L-rhamnose.</text>
</comment>
<keyword evidence="2" id="KW-0560">Oxidoreductase</keyword>
<evidence type="ECO:0000259" key="3">
    <source>
        <dbReference type="Pfam" id="PF04321"/>
    </source>
</evidence>
<evidence type="ECO:0000313" key="4">
    <source>
        <dbReference type="EMBL" id="KKR79548.1"/>
    </source>
</evidence>
<dbReference type="GO" id="GO:0019305">
    <property type="term" value="P:dTDP-rhamnose biosynthetic process"/>
    <property type="evidence" value="ECO:0007669"/>
    <property type="project" value="UniProtKB-UniPathway"/>
</dbReference>
<comment type="caution">
    <text evidence="4">The sequence shown here is derived from an EMBL/GenBank/DDBJ whole genome shotgun (WGS) entry which is preliminary data.</text>
</comment>
<gene>
    <name evidence="4" type="ORF">UU24_C0006G0042</name>
</gene>
<comment type="similarity">
    <text evidence="1 2">Belongs to the dTDP-4-dehydrorhamnose reductase family.</text>
</comment>
<dbReference type="InterPro" id="IPR036291">
    <property type="entry name" value="NAD(P)-bd_dom_sf"/>
</dbReference>
<keyword evidence="2" id="KW-0521">NADP</keyword>
<name>A0A0G0TRD3_9BACT</name>
<evidence type="ECO:0000256" key="2">
    <source>
        <dbReference type="RuleBase" id="RU364082"/>
    </source>
</evidence>
<dbReference type="PANTHER" id="PTHR10491">
    <property type="entry name" value="DTDP-4-DEHYDRORHAMNOSE REDUCTASE"/>
    <property type="match status" value="1"/>
</dbReference>
<dbReference type="EC" id="1.1.1.133" evidence="2"/>
<evidence type="ECO:0000313" key="5">
    <source>
        <dbReference type="Proteomes" id="UP000034749"/>
    </source>
</evidence>
<protein>
    <recommendedName>
        <fullName evidence="2">dTDP-4-dehydrorhamnose reductase</fullName>
        <ecNumber evidence="2">1.1.1.133</ecNumber>
    </recommendedName>
</protein>
<organism evidence="4 5">
    <name type="scientific">Candidatus Nomurabacteria bacterium GW2011_GWA2_40_9</name>
    <dbReference type="NCBI Taxonomy" id="1618734"/>
    <lineage>
        <taxon>Bacteria</taxon>
        <taxon>Candidatus Nomuraibacteriota</taxon>
    </lineage>
</organism>
<dbReference type="Gene3D" id="3.40.50.720">
    <property type="entry name" value="NAD(P)-binding Rossmann-like Domain"/>
    <property type="match status" value="1"/>
</dbReference>
<dbReference type="EMBL" id="LBZW01000006">
    <property type="protein sequence ID" value="KKR79548.1"/>
    <property type="molecule type" value="Genomic_DNA"/>
</dbReference>
<dbReference type="InterPro" id="IPR005913">
    <property type="entry name" value="dTDP_dehydrorham_reduct"/>
</dbReference>